<evidence type="ECO:0000259" key="1">
    <source>
        <dbReference type="PROSITE" id="PS50943"/>
    </source>
</evidence>
<dbReference type="PROSITE" id="PS50943">
    <property type="entry name" value="HTH_CROC1"/>
    <property type="match status" value="1"/>
</dbReference>
<protein>
    <submittedName>
        <fullName evidence="2">Transcriptional regulator</fullName>
    </submittedName>
</protein>
<sequence>MSPIQCRMARTALNFSVLDLARAAEVSSNTVVRFERGEALKAATVERLQAALEGAGIEFIPENGGGAGVRFRKPSASE</sequence>
<dbReference type="Proteomes" id="UP000248887">
    <property type="component" value="Unassembled WGS sequence"/>
</dbReference>
<dbReference type="InterPro" id="IPR010982">
    <property type="entry name" value="Lambda_DNA-bd_dom_sf"/>
</dbReference>
<accession>A0A2W5QPN4</accession>
<proteinExistence type="predicted"/>
<evidence type="ECO:0000313" key="2">
    <source>
        <dbReference type="EMBL" id="PZQ80611.1"/>
    </source>
</evidence>
<name>A0A2W5QPN4_ANCNO</name>
<dbReference type="GO" id="GO:0003677">
    <property type="term" value="F:DNA binding"/>
    <property type="evidence" value="ECO:0007669"/>
    <property type="project" value="InterPro"/>
</dbReference>
<organism evidence="2 3">
    <name type="scientific">Ancylobacter novellus</name>
    <name type="common">Thiobacillus novellus</name>
    <dbReference type="NCBI Taxonomy" id="921"/>
    <lineage>
        <taxon>Bacteria</taxon>
        <taxon>Pseudomonadati</taxon>
        <taxon>Pseudomonadota</taxon>
        <taxon>Alphaproteobacteria</taxon>
        <taxon>Hyphomicrobiales</taxon>
        <taxon>Xanthobacteraceae</taxon>
        <taxon>Ancylobacter</taxon>
    </lineage>
</organism>
<dbReference type="CDD" id="cd00093">
    <property type="entry name" value="HTH_XRE"/>
    <property type="match status" value="1"/>
</dbReference>
<gene>
    <name evidence="2" type="ORF">DI549_16595</name>
</gene>
<feature type="domain" description="HTH cro/C1-type" evidence="1">
    <location>
        <begin position="7"/>
        <end position="59"/>
    </location>
</feature>
<dbReference type="SUPFAM" id="SSF47413">
    <property type="entry name" value="lambda repressor-like DNA-binding domains"/>
    <property type="match status" value="1"/>
</dbReference>
<reference evidence="2 3" key="1">
    <citation type="submission" date="2017-08" db="EMBL/GenBank/DDBJ databases">
        <title>Infants hospitalized years apart are colonized by the same room-sourced microbial strains.</title>
        <authorList>
            <person name="Brooks B."/>
            <person name="Olm M.R."/>
            <person name="Firek B.A."/>
            <person name="Baker R."/>
            <person name="Thomas B.C."/>
            <person name="Morowitz M.J."/>
            <person name="Banfield J.F."/>
        </authorList>
    </citation>
    <scope>NUCLEOTIDE SEQUENCE [LARGE SCALE GENOMIC DNA]</scope>
    <source>
        <strain evidence="2">S2_005_001_R2_27</strain>
    </source>
</reference>
<dbReference type="EMBL" id="QFQD01000060">
    <property type="protein sequence ID" value="PZQ80611.1"/>
    <property type="molecule type" value="Genomic_DNA"/>
</dbReference>
<evidence type="ECO:0000313" key="3">
    <source>
        <dbReference type="Proteomes" id="UP000248887"/>
    </source>
</evidence>
<dbReference type="Pfam" id="PF01381">
    <property type="entry name" value="HTH_3"/>
    <property type="match status" value="1"/>
</dbReference>
<comment type="caution">
    <text evidence="2">The sequence shown here is derived from an EMBL/GenBank/DDBJ whole genome shotgun (WGS) entry which is preliminary data.</text>
</comment>
<dbReference type="AlphaFoldDB" id="A0A2W5QPN4"/>
<dbReference type="Gene3D" id="1.10.260.40">
    <property type="entry name" value="lambda repressor-like DNA-binding domains"/>
    <property type="match status" value="1"/>
</dbReference>
<dbReference type="InterPro" id="IPR001387">
    <property type="entry name" value="Cro/C1-type_HTH"/>
</dbReference>